<evidence type="ECO:0000256" key="2">
    <source>
        <dbReference type="ARBA" id="ARBA00022448"/>
    </source>
</evidence>
<organism evidence="10 11">
    <name type="scientific">Brochothrix campestris FSL F6-1037</name>
    <dbReference type="NCBI Taxonomy" id="1265861"/>
    <lineage>
        <taxon>Bacteria</taxon>
        <taxon>Bacillati</taxon>
        <taxon>Bacillota</taxon>
        <taxon>Bacilli</taxon>
        <taxon>Bacillales</taxon>
        <taxon>Listeriaceae</taxon>
        <taxon>Brochothrix</taxon>
    </lineage>
</organism>
<feature type="transmembrane region" description="Helical" evidence="7">
    <location>
        <begin position="72"/>
        <end position="94"/>
    </location>
</feature>
<keyword evidence="7" id="KW-0812">Transmembrane</keyword>
<dbReference type="FunFam" id="2.70.70.10:FF:000001">
    <property type="entry name" value="PTS system glucose-specific IIA component"/>
    <property type="match status" value="1"/>
</dbReference>
<comment type="caution">
    <text evidence="10">The sequence shown here is derived from an EMBL/GenBank/DDBJ whole genome shotgun (WGS) entry which is preliminary data.</text>
</comment>
<evidence type="ECO:0000259" key="9">
    <source>
        <dbReference type="PROSITE" id="PS51103"/>
    </source>
</evidence>
<evidence type="ECO:0000313" key="10">
    <source>
        <dbReference type="EMBL" id="EUJ37636.1"/>
    </source>
</evidence>
<reference evidence="10 11" key="1">
    <citation type="submission" date="2012-12" db="EMBL/GenBank/DDBJ databases">
        <title>Novel taxa of Listeriaceae from agricultural environments in the United States.</title>
        <authorList>
            <person name="den Bakker H.C."/>
            <person name="Allred A."/>
            <person name="Warchocki S."/>
            <person name="Wright E.M."/>
            <person name="Burrell A."/>
            <person name="Nightingale K.K."/>
            <person name="Kephart D."/>
            <person name="Wiedmann M."/>
        </authorList>
    </citation>
    <scope>NUCLEOTIDE SEQUENCE [LARGE SCALE GENOMIC DNA]</scope>
    <source>
        <strain evidence="10 11">FSL F6-1037</strain>
    </source>
</reference>
<evidence type="ECO:0000259" key="8">
    <source>
        <dbReference type="PROSITE" id="PS51093"/>
    </source>
</evidence>
<keyword evidence="11" id="KW-1185">Reference proteome</keyword>
<dbReference type="PANTHER" id="PTHR45008:SF1">
    <property type="entry name" value="PTS SYSTEM GLUCOSE-SPECIFIC EIIA COMPONENT"/>
    <property type="match status" value="1"/>
</dbReference>
<keyword evidence="2" id="KW-0813">Transport</keyword>
<keyword evidence="7" id="KW-1133">Transmembrane helix</keyword>
<evidence type="ECO:0000256" key="7">
    <source>
        <dbReference type="SAM" id="Phobius"/>
    </source>
</evidence>
<dbReference type="GO" id="GO:0009401">
    <property type="term" value="P:phosphoenolpyruvate-dependent sugar phosphotransferase system"/>
    <property type="evidence" value="ECO:0007669"/>
    <property type="project" value="UniProtKB-KW"/>
</dbReference>
<dbReference type="GO" id="GO:0016301">
    <property type="term" value="F:kinase activity"/>
    <property type="evidence" value="ECO:0007669"/>
    <property type="project" value="UniProtKB-KW"/>
</dbReference>
<dbReference type="PROSITE" id="PS51093">
    <property type="entry name" value="PTS_EIIA_TYPE_1"/>
    <property type="match status" value="1"/>
</dbReference>
<dbReference type="GO" id="GO:0005737">
    <property type="term" value="C:cytoplasm"/>
    <property type="evidence" value="ECO:0007669"/>
    <property type="project" value="UniProtKB-SubCell"/>
</dbReference>
<dbReference type="EMBL" id="AODH01000040">
    <property type="protein sequence ID" value="EUJ37636.1"/>
    <property type="molecule type" value="Genomic_DNA"/>
</dbReference>
<dbReference type="InterPro" id="IPR013013">
    <property type="entry name" value="PTS_EIIC_1"/>
</dbReference>
<feature type="domain" description="PTS EIIC type-1" evidence="9">
    <location>
        <begin position="1"/>
        <end position="111"/>
    </location>
</feature>
<dbReference type="PANTHER" id="PTHR45008">
    <property type="entry name" value="PTS SYSTEM GLUCOSE-SPECIFIC EIIA COMPONENT"/>
    <property type="match status" value="1"/>
</dbReference>
<keyword evidence="5" id="KW-0598">Phosphotransferase system</keyword>
<protein>
    <submittedName>
        <fullName evidence="10">PTS system beta-glucoside-specific transporter subunits IIABC</fullName>
    </submittedName>
</protein>
<dbReference type="PATRIC" id="fig|1265861.3.peg.1910"/>
<accession>W7CPK6</accession>
<dbReference type="PROSITE" id="PS00371">
    <property type="entry name" value="PTS_EIIA_TYPE_1_HIS"/>
    <property type="match status" value="1"/>
</dbReference>
<feature type="transmembrane region" description="Helical" evidence="7">
    <location>
        <begin position="29"/>
        <end position="52"/>
    </location>
</feature>
<sequence length="266" mass="27414">MGISAFISGIFGVTEPAIYGITLPRKKPFIASCIASAIAGGIMGFAGTKTYMVGGIGIFSIPSKISPAGIDGGFYGCLIAMAVAIVLGLVLTLIMDKSHLDEDVTPATQTHVSDVVKAETIGSPLVGTVKELSGISDEVFASGAMGNGVAILPTDGKLYAPTDGEISLVFPTGHAVGMKTTAGAEILMHIGMDTVQLDGQFFETHIEKGARVTKGTLLVTFDIEQIKAAGYELVTPIIVTNTSEYATVKAMADGDVKVGEAIIDVV</sequence>
<evidence type="ECO:0000256" key="6">
    <source>
        <dbReference type="ARBA" id="ARBA00022777"/>
    </source>
</evidence>
<evidence type="ECO:0000256" key="5">
    <source>
        <dbReference type="ARBA" id="ARBA00022683"/>
    </source>
</evidence>
<evidence type="ECO:0000256" key="3">
    <source>
        <dbReference type="ARBA" id="ARBA00022597"/>
    </source>
</evidence>
<comment type="subcellular location">
    <subcellularLocation>
        <location evidence="1">Cytoplasm</location>
    </subcellularLocation>
</comment>
<dbReference type="SUPFAM" id="SSF51261">
    <property type="entry name" value="Duplicated hybrid motif"/>
    <property type="match status" value="1"/>
</dbReference>
<evidence type="ECO:0000256" key="4">
    <source>
        <dbReference type="ARBA" id="ARBA00022679"/>
    </source>
</evidence>
<dbReference type="InterPro" id="IPR001127">
    <property type="entry name" value="PTS_EIIA_1_perm"/>
</dbReference>
<keyword evidence="7" id="KW-0472">Membrane</keyword>
<dbReference type="InterPro" id="IPR011055">
    <property type="entry name" value="Dup_hybrid_motif"/>
</dbReference>
<dbReference type="InterPro" id="IPR050890">
    <property type="entry name" value="PTS_EIIA_component"/>
</dbReference>
<evidence type="ECO:0000256" key="1">
    <source>
        <dbReference type="ARBA" id="ARBA00004496"/>
    </source>
</evidence>
<keyword evidence="4" id="KW-0808">Transferase</keyword>
<dbReference type="PROSITE" id="PS51103">
    <property type="entry name" value="PTS_EIIC_TYPE_1"/>
    <property type="match status" value="1"/>
</dbReference>
<dbReference type="Proteomes" id="UP000019243">
    <property type="component" value="Unassembled WGS sequence"/>
</dbReference>
<keyword evidence="3" id="KW-0762">Sugar transport</keyword>
<gene>
    <name evidence="10" type="ORF">BCAMP_09750</name>
</gene>
<dbReference type="STRING" id="1265861.BCAMP_09750"/>
<dbReference type="AlphaFoldDB" id="W7CPK6"/>
<evidence type="ECO:0000313" key="11">
    <source>
        <dbReference type="Proteomes" id="UP000019243"/>
    </source>
</evidence>
<keyword evidence="6" id="KW-0418">Kinase</keyword>
<dbReference type="Pfam" id="PF00358">
    <property type="entry name" value="PTS_EIIA_1"/>
    <property type="match status" value="1"/>
</dbReference>
<proteinExistence type="predicted"/>
<dbReference type="Gene3D" id="2.70.70.10">
    <property type="entry name" value="Glucose Permease (Domain IIA)"/>
    <property type="match status" value="1"/>
</dbReference>
<name>W7CPK6_9LIST</name>
<dbReference type="NCBIfam" id="TIGR00830">
    <property type="entry name" value="PTBA"/>
    <property type="match status" value="1"/>
</dbReference>
<feature type="domain" description="PTS EIIA type-1" evidence="8">
    <location>
        <begin position="137"/>
        <end position="241"/>
    </location>
</feature>